<reference evidence="2" key="1">
    <citation type="submission" date="2015-09" db="EMBL/GenBank/DDBJ databases">
        <authorList>
            <consortium name="Pathogen Informatics"/>
        </authorList>
    </citation>
    <scope>NUCLEOTIDE SEQUENCE</scope>
    <source>
        <strain evidence="2">2789STDY5834896</strain>
    </source>
</reference>
<dbReference type="EMBL" id="FMHG01000002">
    <property type="protein sequence ID" value="SCJ87711.1"/>
    <property type="molecule type" value="Genomic_DNA"/>
</dbReference>
<name>A0A1C6K0G9_9FIRM</name>
<keyword evidence="1" id="KW-0812">Transmembrane</keyword>
<proteinExistence type="predicted"/>
<evidence type="ECO:0008006" key="3">
    <source>
        <dbReference type="Google" id="ProtNLM"/>
    </source>
</evidence>
<dbReference type="AlphaFoldDB" id="A0A1C6K0G9"/>
<feature type="transmembrane region" description="Helical" evidence="1">
    <location>
        <begin position="40"/>
        <end position="59"/>
    </location>
</feature>
<organism evidence="2">
    <name type="scientific">uncultured Anaerotruncus sp</name>
    <dbReference type="NCBI Taxonomy" id="905011"/>
    <lineage>
        <taxon>Bacteria</taxon>
        <taxon>Bacillati</taxon>
        <taxon>Bacillota</taxon>
        <taxon>Clostridia</taxon>
        <taxon>Eubacteriales</taxon>
        <taxon>Oscillospiraceae</taxon>
        <taxon>Anaerotruncus</taxon>
        <taxon>environmental samples</taxon>
    </lineage>
</organism>
<evidence type="ECO:0000256" key="1">
    <source>
        <dbReference type="SAM" id="Phobius"/>
    </source>
</evidence>
<accession>A0A1C6K0G9</accession>
<protein>
    <recommendedName>
        <fullName evidence="3">DUF3995 domain-containing protein</fullName>
    </recommendedName>
</protein>
<keyword evidence="1" id="KW-0472">Membrane</keyword>
<evidence type="ECO:0000313" key="2">
    <source>
        <dbReference type="EMBL" id="SCJ87711.1"/>
    </source>
</evidence>
<feature type="transmembrane region" description="Helical" evidence="1">
    <location>
        <begin position="107"/>
        <end position="124"/>
    </location>
</feature>
<feature type="transmembrane region" description="Helical" evidence="1">
    <location>
        <begin position="66"/>
        <end position="87"/>
    </location>
</feature>
<sequence>MSPVRKCAVGLLLTASIAAMFLPWFGGARGVQEISGTLVLQDPRTLLCLAIAVLGLCTAGKYRVPLFWLGMGGITTLEVAYFLTWHIETVSGAFSLSQSFHLAYPEFYVGLGLAAATLIAYGILGPRSAAHRGPC</sequence>
<keyword evidence="1" id="KW-1133">Transmembrane helix</keyword>
<gene>
    <name evidence="2" type="ORF">SAMEA3545359_02490</name>
</gene>